<organism evidence="2 3">
    <name type="scientific">Portunus trituberculatus</name>
    <name type="common">Swimming crab</name>
    <name type="synonym">Neptunus trituberculatus</name>
    <dbReference type="NCBI Taxonomy" id="210409"/>
    <lineage>
        <taxon>Eukaryota</taxon>
        <taxon>Metazoa</taxon>
        <taxon>Ecdysozoa</taxon>
        <taxon>Arthropoda</taxon>
        <taxon>Crustacea</taxon>
        <taxon>Multicrustacea</taxon>
        <taxon>Malacostraca</taxon>
        <taxon>Eumalacostraca</taxon>
        <taxon>Eucarida</taxon>
        <taxon>Decapoda</taxon>
        <taxon>Pleocyemata</taxon>
        <taxon>Brachyura</taxon>
        <taxon>Eubrachyura</taxon>
        <taxon>Portunoidea</taxon>
        <taxon>Portunidae</taxon>
        <taxon>Portuninae</taxon>
        <taxon>Portunus</taxon>
    </lineage>
</organism>
<protein>
    <submittedName>
        <fullName evidence="2">Uncharacterized protein</fullName>
    </submittedName>
</protein>
<dbReference type="Proteomes" id="UP000324222">
    <property type="component" value="Unassembled WGS sequence"/>
</dbReference>
<comment type="caution">
    <text evidence="2">The sequence shown here is derived from an EMBL/GenBank/DDBJ whole genome shotgun (WGS) entry which is preliminary data.</text>
</comment>
<sequence>MPTVTSGRGVVQGDPAAPPPPGSAGCGAGRGGAALTVGACAGRGSHGRHTIWPRPAPRRAAPPGPIPKSQQPVRAGRPGIRAAIFVIQINQSGQ</sequence>
<keyword evidence="3" id="KW-1185">Reference proteome</keyword>
<dbReference type="AlphaFoldDB" id="A0A5B7G9M7"/>
<gene>
    <name evidence="2" type="ORF">E2C01_049515</name>
</gene>
<evidence type="ECO:0000256" key="1">
    <source>
        <dbReference type="SAM" id="MobiDB-lite"/>
    </source>
</evidence>
<dbReference type="EMBL" id="VSRR010013286">
    <property type="protein sequence ID" value="MPC55572.1"/>
    <property type="molecule type" value="Genomic_DNA"/>
</dbReference>
<evidence type="ECO:0000313" key="3">
    <source>
        <dbReference type="Proteomes" id="UP000324222"/>
    </source>
</evidence>
<feature type="region of interest" description="Disordered" evidence="1">
    <location>
        <begin position="1"/>
        <end position="77"/>
    </location>
</feature>
<reference evidence="2 3" key="1">
    <citation type="submission" date="2019-05" db="EMBL/GenBank/DDBJ databases">
        <title>Another draft genome of Portunus trituberculatus and its Hox gene families provides insights of decapod evolution.</title>
        <authorList>
            <person name="Jeong J.-H."/>
            <person name="Song I."/>
            <person name="Kim S."/>
            <person name="Choi T."/>
            <person name="Kim D."/>
            <person name="Ryu S."/>
            <person name="Kim W."/>
        </authorList>
    </citation>
    <scope>NUCLEOTIDE SEQUENCE [LARGE SCALE GENOMIC DNA]</scope>
    <source>
        <tissue evidence="2">Muscle</tissue>
    </source>
</reference>
<accession>A0A5B7G9M7</accession>
<proteinExistence type="predicted"/>
<name>A0A5B7G9M7_PORTR</name>
<evidence type="ECO:0000313" key="2">
    <source>
        <dbReference type="EMBL" id="MPC55572.1"/>
    </source>
</evidence>